<comment type="function">
    <text evidence="1">Part of the binding-protein-dependent transport system for phosphate; probably responsible for the translocation of the substrate across the membrane.</text>
</comment>
<dbReference type="SUPFAM" id="SSF161098">
    <property type="entry name" value="MetI-like"/>
    <property type="match status" value="1"/>
</dbReference>
<feature type="transmembrane region" description="Helical" evidence="10">
    <location>
        <begin position="179"/>
        <end position="202"/>
    </location>
</feature>
<accession>A0A7L4YKX9</accession>
<feature type="transmembrane region" description="Helical" evidence="10">
    <location>
        <begin position="29"/>
        <end position="47"/>
    </location>
</feature>
<keyword evidence="9 10" id="KW-0472">Membrane</keyword>
<feature type="transmembrane region" description="Helical" evidence="10">
    <location>
        <begin position="87"/>
        <end position="109"/>
    </location>
</feature>
<dbReference type="Proteomes" id="UP000463857">
    <property type="component" value="Chromosome"/>
</dbReference>
<feature type="domain" description="ABC transmembrane type-1" evidence="12">
    <location>
        <begin position="141"/>
        <end position="350"/>
    </location>
</feature>
<gene>
    <name evidence="13" type="primary">pstA</name>
    <name evidence="13" type="ORF">EK0264_05815</name>
</gene>
<dbReference type="PANTHER" id="PTHR42922">
    <property type="entry name" value="PHOSPHATE TRANSPORT SYSTEM PERMEASE PROTEIN PSTA"/>
    <property type="match status" value="1"/>
</dbReference>
<evidence type="ECO:0000256" key="2">
    <source>
        <dbReference type="ARBA" id="ARBA00004651"/>
    </source>
</evidence>
<evidence type="ECO:0000256" key="7">
    <source>
        <dbReference type="ARBA" id="ARBA00022692"/>
    </source>
</evidence>
<comment type="similarity">
    <text evidence="3 10">Belongs to the binding-protein-dependent transport system permease family. CysTW subfamily.</text>
</comment>
<dbReference type="FunCoup" id="A0A7L4YKX9">
    <property type="interactions" value="39"/>
</dbReference>
<dbReference type="Gene3D" id="1.10.3720.10">
    <property type="entry name" value="MetI-like"/>
    <property type="match status" value="1"/>
</dbReference>
<dbReference type="PANTHER" id="PTHR42922:SF1">
    <property type="entry name" value="PHOSPHATE TRANSPORT SYSTEM PERMEASE PROTEIN PSTA"/>
    <property type="match status" value="1"/>
</dbReference>
<proteinExistence type="inferred from homology"/>
<organism evidence="13 14">
    <name type="scientific">Epidermidibacterium keratini</name>
    <dbReference type="NCBI Taxonomy" id="1891644"/>
    <lineage>
        <taxon>Bacteria</taxon>
        <taxon>Bacillati</taxon>
        <taxon>Actinomycetota</taxon>
        <taxon>Actinomycetes</taxon>
        <taxon>Sporichthyales</taxon>
        <taxon>Sporichthyaceae</taxon>
        <taxon>Epidermidibacterium</taxon>
    </lineage>
</organism>
<evidence type="ECO:0000256" key="11">
    <source>
        <dbReference type="SAM" id="MobiDB-lite"/>
    </source>
</evidence>
<evidence type="ECO:0000256" key="8">
    <source>
        <dbReference type="ARBA" id="ARBA00022989"/>
    </source>
</evidence>
<feature type="compositionally biased region" description="Polar residues" evidence="11">
    <location>
        <begin position="1"/>
        <end position="18"/>
    </location>
</feature>
<dbReference type="InterPro" id="IPR005672">
    <property type="entry name" value="Phosphate_PstA"/>
</dbReference>
<name>A0A7L4YKX9_9ACTN</name>
<keyword evidence="4" id="KW-0813">Transport</keyword>
<dbReference type="CDD" id="cd06261">
    <property type="entry name" value="TM_PBP2"/>
    <property type="match status" value="1"/>
</dbReference>
<evidence type="ECO:0000313" key="13">
    <source>
        <dbReference type="EMBL" id="QHB99845.1"/>
    </source>
</evidence>
<reference evidence="13 14" key="1">
    <citation type="journal article" date="2018" name="Int. J. Syst. Evol. Microbiol.">
        <title>Epidermidibacterium keratini gen. nov., sp. nov., a member of the family Sporichthyaceae, isolated from keratin epidermis.</title>
        <authorList>
            <person name="Lee D.G."/>
            <person name="Trujillo M.E."/>
            <person name="Kang S."/>
            <person name="Nam J.J."/>
            <person name="Kim Y.J."/>
        </authorList>
    </citation>
    <scope>NUCLEOTIDE SEQUENCE [LARGE SCALE GENOMIC DNA]</scope>
    <source>
        <strain evidence="13 14">EPI-7</strain>
    </source>
</reference>
<protein>
    <recommendedName>
        <fullName evidence="10">Phosphate transport system permease protein PstA</fullName>
    </recommendedName>
</protein>
<dbReference type="RefSeq" id="WP_159543823.1">
    <property type="nucleotide sequence ID" value="NZ_CP047156.1"/>
</dbReference>
<feature type="transmembrane region" description="Helical" evidence="10">
    <location>
        <begin position="53"/>
        <end position="75"/>
    </location>
</feature>
<feature type="region of interest" description="Disordered" evidence="11">
    <location>
        <begin position="1"/>
        <end position="20"/>
    </location>
</feature>
<dbReference type="GO" id="GO:0035435">
    <property type="term" value="P:phosphate ion transmembrane transport"/>
    <property type="evidence" value="ECO:0007669"/>
    <property type="project" value="InterPro"/>
</dbReference>
<feature type="transmembrane region" description="Helical" evidence="10">
    <location>
        <begin position="140"/>
        <end position="167"/>
    </location>
</feature>
<evidence type="ECO:0000256" key="1">
    <source>
        <dbReference type="ARBA" id="ARBA00003510"/>
    </source>
</evidence>
<feature type="transmembrane region" description="Helical" evidence="10">
    <location>
        <begin position="332"/>
        <end position="354"/>
    </location>
</feature>
<evidence type="ECO:0000256" key="10">
    <source>
        <dbReference type="RuleBase" id="RU363043"/>
    </source>
</evidence>
<dbReference type="InterPro" id="IPR051408">
    <property type="entry name" value="Phosphate_transprt_permease"/>
</dbReference>
<keyword evidence="6" id="KW-0592">Phosphate transport</keyword>
<keyword evidence="7 10" id="KW-0812">Transmembrane</keyword>
<dbReference type="PROSITE" id="PS50928">
    <property type="entry name" value="ABC_TM1"/>
    <property type="match status" value="1"/>
</dbReference>
<keyword evidence="5 10" id="KW-1003">Cell membrane</keyword>
<dbReference type="OrthoDB" id="9775069at2"/>
<dbReference type="NCBIfam" id="TIGR00974">
    <property type="entry name" value="3a0107s02c"/>
    <property type="match status" value="1"/>
</dbReference>
<evidence type="ECO:0000256" key="6">
    <source>
        <dbReference type="ARBA" id="ARBA00022592"/>
    </source>
</evidence>
<evidence type="ECO:0000256" key="5">
    <source>
        <dbReference type="ARBA" id="ARBA00022475"/>
    </source>
</evidence>
<evidence type="ECO:0000256" key="4">
    <source>
        <dbReference type="ARBA" id="ARBA00022448"/>
    </source>
</evidence>
<evidence type="ECO:0000256" key="3">
    <source>
        <dbReference type="ARBA" id="ARBA00007069"/>
    </source>
</evidence>
<dbReference type="InterPro" id="IPR035906">
    <property type="entry name" value="MetI-like_sf"/>
</dbReference>
<evidence type="ECO:0000259" key="12">
    <source>
        <dbReference type="PROSITE" id="PS50928"/>
    </source>
</evidence>
<dbReference type="InterPro" id="IPR000515">
    <property type="entry name" value="MetI-like"/>
</dbReference>
<dbReference type="Pfam" id="PF00528">
    <property type="entry name" value="BPD_transp_1"/>
    <property type="match status" value="1"/>
</dbReference>
<sequence>MTTQTAGQQPGSSKQRANSLRGRKLSTPLVWALPFVAIGVTALLFLITPLQGAAGFIVSALLVYVVIQSALSFAIEGPRQARDRLATTMIYLAFALAMLPLVLIILYTVTRGLRAMNMTFLTHSMFTISSAEPGGGATHAIVGTLLVSLLAAAIAVPLGIFTAIYLVEYGGKTRFGRSVSFFVDVMTGVPSIVSGLFIYAFWLLTLGFQKSGFAGSLSLVLLMLPIVIRSTEEMLKLVPSDLREASYALGIPKWRTITKVVLPTALSGIVTGVMLGIARIMGETAPLLLLVGVTPRINNDPFNGQMSTLPTFVNQYFGLAAGQVDSPNADRAWAAALTLIGLIMLLNLGARLIARFTGVKQR</sequence>
<keyword evidence="8 10" id="KW-1133">Transmembrane helix</keyword>
<comment type="subcellular location">
    <subcellularLocation>
        <location evidence="2 10">Cell membrane</location>
        <topology evidence="2 10">Multi-pass membrane protein</topology>
    </subcellularLocation>
</comment>
<dbReference type="GO" id="GO:0005886">
    <property type="term" value="C:plasma membrane"/>
    <property type="evidence" value="ECO:0007669"/>
    <property type="project" value="UniProtKB-SubCell"/>
</dbReference>
<evidence type="ECO:0000313" key="14">
    <source>
        <dbReference type="Proteomes" id="UP000463857"/>
    </source>
</evidence>
<feature type="transmembrane region" description="Helical" evidence="10">
    <location>
        <begin position="208"/>
        <end position="228"/>
    </location>
</feature>
<dbReference type="KEGG" id="eke:EK0264_05815"/>
<keyword evidence="14" id="KW-1185">Reference proteome</keyword>
<evidence type="ECO:0000256" key="9">
    <source>
        <dbReference type="ARBA" id="ARBA00023136"/>
    </source>
</evidence>
<dbReference type="InParanoid" id="A0A7L4YKX9"/>
<dbReference type="AlphaFoldDB" id="A0A7L4YKX9"/>
<dbReference type="GO" id="GO:0005315">
    <property type="term" value="F:phosphate transmembrane transporter activity"/>
    <property type="evidence" value="ECO:0007669"/>
    <property type="project" value="InterPro"/>
</dbReference>
<feature type="transmembrane region" description="Helical" evidence="10">
    <location>
        <begin position="260"/>
        <end position="281"/>
    </location>
</feature>
<dbReference type="EMBL" id="CP047156">
    <property type="protein sequence ID" value="QHB99845.1"/>
    <property type="molecule type" value="Genomic_DNA"/>
</dbReference>